<dbReference type="KEGG" id="hco:LOKO_01034"/>
<keyword evidence="2 3" id="KW-0175">Coiled coil</keyword>
<dbReference type="PATRIC" id="fig|507626.3.peg.1024"/>
<feature type="coiled-coil region" evidence="3">
    <location>
        <begin position="107"/>
        <end position="148"/>
    </location>
</feature>
<dbReference type="Proteomes" id="UP000063387">
    <property type="component" value="Chromosome"/>
</dbReference>
<protein>
    <submittedName>
        <fullName evidence="5">Putative efflux system component YknX</fullName>
    </submittedName>
</protein>
<dbReference type="STRING" id="507626.LOKO_01034"/>
<dbReference type="Gene3D" id="2.40.420.20">
    <property type="match status" value="1"/>
</dbReference>
<reference evidence="5 6" key="1">
    <citation type="journal article" date="2016" name="Genome Announc.">
        <title>Draft Genome Sequence of 'Halomonas chromatireducens' Strain AGD 8-3, a Haloalkaliphilic Chromate- and Selenite-Reducing Gammaproteobacterium.</title>
        <authorList>
            <person name="Sharko F.S."/>
            <person name="Shapovalova A.A."/>
            <person name="Tsygankova S.V."/>
            <person name="Komova A.V."/>
            <person name="Boulygina E.S."/>
            <person name="Teslyuk A.B."/>
            <person name="Gotovtsev P.M."/>
            <person name="Namsaraev Z.B."/>
            <person name="Khijniak T.V."/>
            <person name="Nedoluzhko A.V."/>
            <person name="Vasilov R.G."/>
        </authorList>
    </citation>
    <scope>NUCLEOTIDE SEQUENCE [LARGE SCALE GENOMIC DNA]</scope>
    <source>
        <strain evidence="5 6">AGD 8-3</strain>
    </source>
</reference>
<keyword evidence="6" id="KW-1185">Reference proteome</keyword>
<dbReference type="GO" id="GO:0030313">
    <property type="term" value="C:cell envelope"/>
    <property type="evidence" value="ECO:0007669"/>
    <property type="project" value="UniProtKB-SubCell"/>
</dbReference>
<proteinExistence type="predicted"/>
<evidence type="ECO:0000256" key="1">
    <source>
        <dbReference type="ARBA" id="ARBA00004196"/>
    </source>
</evidence>
<name>A0A109UL81_9GAMM</name>
<accession>A0A109UL81</accession>
<dbReference type="OrthoDB" id="9791520at2"/>
<dbReference type="Gene3D" id="2.40.50.100">
    <property type="match status" value="1"/>
</dbReference>
<evidence type="ECO:0000313" key="6">
    <source>
        <dbReference type="Proteomes" id="UP000063387"/>
    </source>
</evidence>
<dbReference type="Pfam" id="PF25989">
    <property type="entry name" value="YknX_C"/>
    <property type="match status" value="1"/>
</dbReference>
<dbReference type="Gene3D" id="1.10.287.470">
    <property type="entry name" value="Helix hairpin bin"/>
    <property type="match status" value="1"/>
</dbReference>
<evidence type="ECO:0000259" key="4">
    <source>
        <dbReference type="Pfam" id="PF25989"/>
    </source>
</evidence>
<organism evidence="5 6">
    <name type="scientific">Halomonas chromatireducens</name>
    <dbReference type="NCBI Taxonomy" id="507626"/>
    <lineage>
        <taxon>Bacteria</taxon>
        <taxon>Pseudomonadati</taxon>
        <taxon>Pseudomonadota</taxon>
        <taxon>Gammaproteobacteria</taxon>
        <taxon>Oceanospirillales</taxon>
        <taxon>Halomonadaceae</taxon>
        <taxon>Halomonas</taxon>
    </lineage>
</organism>
<dbReference type="EMBL" id="CP014226">
    <property type="protein sequence ID" value="AMD00111.1"/>
    <property type="molecule type" value="Genomic_DNA"/>
</dbReference>
<comment type="subcellular location">
    <subcellularLocation>
        <location evidence="1">Cell envelope</location>
    </subcellularLocation>
</comment>
<dbReference type="PANTHER" id="PTHR32347">
    <property type="entry name" value="EFFLUX SYSTEM COMPONENT YKNX-RELATED"/>
    <property type="match status" value="1"/>
</dbReference>
<dbReference type="RefSeq" id="WP_066445924.1">
    <property type="nucleotide sequence ID" value="NZ_CP014226.1"/>
</dbReference>
<reference evidence="5 6" key="2">
    <citation type="submission" date="2016-02" db="EMBL/GenBank/DDBJ databases">
        <authorList>
            <person name="Wen L."/>
            <person name="He K."/>
            <person name="Yang H."/>
        </authorList>
    </citation>
    <scope>NUCLEOTIDE SEQUENCE [LARGE SCALE GENOMIC DNA]</scope>
    <source>
        <strain evidence="5 6">AGD 8-3</strain>
    </source>
</reference>
<dbReference type="PANTHER" id="PTHR32347:SF29">
    <property type="entry name" value="UPF0194 MEMBRANE PROTEIN YBHG"/>
    <property type="match status" value="1"/>
</dbReference>
<feature type="domain" description="YknX-like C-terminal permuted SH3-like" evidence="4">
    <location>
        <begin position="336"/>
        <end position="403"/>
    </location>
</feature>
<gene>
    <name evidence="5" type="primary">yknX</name>
    <name evidence="5" type="ORF">LOKO_01034</name>
</gene>
<dbReference type="InterPro" id="IPR050465">
    <property type="entry name" value="UPF0194_transport"/>
</dbReference>
<dbReference type="AlphaFoldDB" id="A0A109UL81"/>
<sequence length="406" mass="44554">MTTNKNAPRIIKRLVFTALVLAVIAALTWALWPAPISVSSASVQRGSFSETVTEEGRTRLRDTWNVSAPIVGYLQRVNLEVGDMVTEGDILFRLEPSPAPALDARSRQQAEDNLQAAQARWQAAQANLETARADRRFAEAEYQRYRQLHERNLVSTAELEHRQNQRDRQRALENSAASHVEVARFEVEAARAMLDIASGQRGGANDTAELAIRAPVTGQVLTLHRCCEGSVAAGEPILELGRPADLEVQVDLLSMDAVRLRPDMPVRLSGWGGDPLQGEVRRVEPAGFTRISALGVDEQRVPVIVAFSDSVDPAALGLGKGFRIDAEFLIWHDDDVLQIPTGALFRHQGEWAVFVIEEGRAVRRHLEIGRRQGMITQVLAGLAEGESVINHPGEQVADGVRVSTGE</sequence>
<evidence type="ECO:0000256" key="2">
    <source>
        <dbReference type="ARBA" id="ARBA00023054"/>
    </source>
</evidence>
<dbReference type="SUPFAM" id="SSF111369">
    <property type="entry name" value="HlyD-like secretion proteins"/>
    <property type="match status" value="1"/>
</dbReference>
<evidence type="ECO:0000256" key="3">
    <source>
        <dbReference type="SAM" id="Coils"/>
    </source>
</evidence>
<dbReference type="InterPro" id="IPR058637">
    <property type="entry name" value="YknX-like_C"/>
</dbReference>
<evidence type="ECO:0000313" key="5">
    <source>
        <dbReference type="EMBL" id="AMD00111.1"/>
    </source>
</evidence>